<gene>
    <name evidence="4" type="ORF">BKCO1_3200039</name>
</gene>
<evidence type="ECO:0000256" key="2">
    <source>
        <dbReference type="ARBA" id="ARBA00023043"/>
    </source>
</evidence>
<dbReference type="SUPFAM" id="SSF48403">
    <property type="entry name" value="Ankyrin repeat"/>
    <property type="match status" value="1"/>
</dbReference>
<evidence type="ECO:0000256" key="1">
    <source>
        <dbReference type="ARBA" id="ARBA00022737"/>
    </source>
</evidence>
<dbReference type="Proteomes" id="UP000183809">
    <property type="component" value="Unassembled WGS sequence"/>
</dbReference>
<dbReference type="SMART" id="SM00248">
    <property type="entry name" value="ANK"/>
    <property type="match status" value="4"/>
</dbReference>
<comment type="caution">
    <text evidence="4">The sequence shown here is derived from an EMBL/GenBank/DDBJ whole genome shotgun (WGS) entry which is preliminary data.</text>
</comment>
<dbReference type="RefSeq" id="XP_020129482.1">
    <property type="nucleotide sequence ID" value="XM_020274428.1"/>
</dbReference>
<dbReference type="OrthoDB" id="3896584at2759"/>
<evidence type="ECO:0000313" key="4">
    <source>
        <dbReference type="EMBL" id="OJD33222.1"/>
    </source>
</evidence>
<dbReference type="STRING" id="236234.A0A1J9QW55"/>
<organism evidence="4 5">
    <name type="scientific">Diplodia corticola</name>
    <dbReference type="NCBI Taxonomy" id="236234"/>
    <lineage>
        <taxon>Eukaryota</taxon>
        <taxon>Fungi</taxon>
        <taxon>Dikarya</taxon>
        <taxon>Ascomycota</taxon>
        <taxon>Pezizomycotina</taxon>
        <taxon>Dothideomycetes</taxon>
        <taxon>Dothideomycetes incertae sedis</taxon>
        <taxon>Botryosphaeriales</taxon>
        <taxon>Botryosphaeriaceae</taxon>
        <taxon>Diplodia</taxon>
    </lineage>
</organism>
<proteinExistence type="predicted"/>
<dbReference type="Gene3D" id="1.25.40.20">
    <property type="entry name" value="Ankyrin repeat-containing domain"/>
    <property type="match status" value="2"/>
</dbReference>
<keyword evidence="1" id="KW-0677">Repeat</keyword>
<dbReference type="PROSITE" id="PS50297">
    <property type="entry name" value="ANK_REP_REGION"/>
    <property type="match status" value="1"/>
</dbReference>
<reference evidence="4 5" key="1">
    <citation type="submission" date="2016-10" db="EMBL/GenBank/DDBJ databases">
        <title>Proteomics and genomics reveal pathogen-plant mechanisms compatible with a hemibiotrophic lifestyle of Diplodia corticola.</title>
        <authorList>
            <person name="Fernandes I."/>
            <person name="De Jonge R."/>
            <person name="Van De Peer Y."/>
            <person name="Devreese B."/>
            <person name="Alves A."/>
            <person name="Esteves A.C."/>
        </authorList>
    </citation>
    <scope>NUCLEOTIDE SEQUENCE [LARGE SCALE GENOMIC DNA]</scope>
    <source>
        <strain evidence="4 5">CBS 112549</strain>
    </source>
</reference>
<dbReference type="PANTHER" id="PTHR24189:SF50">
    <property type="entry name" value="ANKYRIN REPEAT AND SOCS BOX PROTEIN 2"/>
    <property type="match status" value="1"/>
</dbReference>
<dbReference type="GeneID" id="31014689"/>
<accession>A0A1J9QW55</accession>
<sequence length="569" mass="63451">MLNPTFDSEPWPIASNIQPVSGFNAPPGFHPLPVGTIWQAIDCIERRNVTELRMVLNPDVANETIPSLTAYPGLARFHKLYGNPILHWAVETSSVEVVEALLDAGADINGRAQTYPHHTPLMTAVTSSAISMVEVLLARGASTEPKDANGHQALSIAVLCTQNPQIVELVLLATIHLPWCDRLPALDIALSRRKREYGGPNHAHSTCMARILLTADQTTPAHSKTFLEPWTEHPDWVSLINEDEKKSLVHLILWGLDLNQLCAPPQVHSGATVAHTLLFHCWKVDMPHFLAQNLASSRAIGGELLRTLAAGPHWKCFQGERNAEAMSAFIDHGVDPESQHEVFGYTPLHLWIRSLGKCSTRAKIENALPSLAVLLEAGANPNRKIERYPIEELMAQEWVHRFQGVAIKVLEMLLSHFPDEMNTKRPWQRPPYFPITKDFEKYELGGPEMLKFRELTAGRMPPTSSDLLLKVAYLISMKKFLAFQFSVSKDRRDYGKISSTLEQLAKFGVPFVNFPTDFVLDIVHLHALSCRQVPGPGDRLDASESNSCVSFTRADASPSPLFQAMDWHL</sequence>
<protein>
    <submittedName>
        <fullName evidence="4">Ankyrin repeat protein</fullName>
    </submittedName>
</protein>
<name>A0A1J9QW55_9PEZI</name>
<evidence type="ECO:0000313" key="5">
    <source>
        <dbReference type="Proteomes" id="UP000183809"/>
    </source>
</evidence>
<dbReference type="EMBL" id="MNUE01000032">
    <property type="protein sequence ID" value="OJD33222.1"/>
    <property type="molecule type" value="Genomic_DNA"/>
</dbReference>
<keyword evidence="2 3" id="KW-0040">ANK repeat</keyword>
<dbReference type="Pfam" id="PF12796">
    <property type="entry name" value="Ank_2"/>
    <property type="match status" value="1"/>
</dbReference>
<evidence type="ECO:0000256" key="3">
    <source>
        <dbReference type="PROSITE-ProRule" id="PRU00023"/>
    </source>
</evidence>
<feature type="repeat" description="ANK" evidence="3">
    <location>
        <begin position="81"/>
        <end position="113"/>
    </location>
</feature>
<dbReference type="AlphaFoldDB" id="A0A1J9QW55"/>
<dbReference type="InterPro" id="IPR050745">
    <property type="entry name" value="Multifunctional_regulatory"/>
</dbReference>
<dbReference type="InterPro" id="IPR002110">
    <property type="entry name" value="Ankyrin_rpt"/>
</dbReference>
<dbReference type="PANTHER" id="PTHR24189">
    <property type="entry name" value="MYOTROPHIN"/>
    <property type="match status" value="1"/>
</dbReference>
<dbReference type="PROSITE" id="PS50088">
    <property type="entry name" value="ANK_REPEAT"/>
    <property type="match status" value="2"/>
</dbReference>
<keyword evidence="5" id="KW-1185">Reference proteome</keyword>
<feature type="repeat" description="ANK" evidence="3">
    <location>
        <begin position="116"/>
        <end position="148"/>
    </location>
</feature>
<dbReference type="InterPro" id="IPR036770">
    <property type="entry name" value="Ankyrin_rpt-contain_sf"/>
</dbReference>